<keyword evidence="1" id="KW-1133">Transmembrane helix</keyword>
<keyword evidence="3" id="KW-1185">Reference proteome</keyword>
<evidence type="ECO:0000256" key="1">
    <source>
        <dbReference type="SAM" id="Phobius"/>
    </source>
</evidence>
<accession>A0ABS8NNB4</accession>
<feature type="transmembrane region" description="Helical" evidence="1">
    <location>
        <begin position="125"/>
        <end position="143"/>
    </location>
</feature>
<dbReference type="EMBL" id="JAJKFW010000063">
    <property type="protein sequence ID" value="MCC9645063.1"/>
    <property type="molecule type" value="Genomic_DNA"/>
</dbReference>
<dbReference type="RefSeq" id="WP_230276717.1">
    <property type="nucleotide sequence ID" value="NZ_JAJKFW010000063.1"/>
</dbReference>
<organism evidence="2 3">
    <name type="scientific">Rhodopirellula halodulae</name>
    <dbReference type="NCBI Taxonomy" id="2894198"/>
    <lineage>
        <taxon>Bacteria</taxon>
        <taxon>Pseudomonadati</taxon>
        <taxon>Planctomycetota</taxon>
        <taxon>Planctomycetia</taxon>
        <taxon>Pirellulales</taxon>
        <taxon>Pirellulaceae</taxon>
        <taxon>Rhodopirellula</taxon>
    </lineage>
</organism>
<name>A0ABS8NNB4_9BACT</name>
<dbReference type="Proteomes" id="UP001430306">
    <property type="component" value="Unassembled WGS sequence"/>
</dbReference>
<evidence type="ECO:0000313" key="3">
    <source>
        <dbReference type="Proteomes" id="UP001430306"/>
    </source>
</evidence>
<sequence>MRAEAQKRQYSERTLQQVRLDSVRALTKVRFCPDTSEIVRLQCVDDRAESENNFGNQLWYFEGRGVDEGHHRQDIFGVVEYQVQFGLLELVEDGVFDTPQERERFRCLYDREVSRPSWGHPAHRLLIAGVIAVAAATLIALTLRNLLA</sequence>
<keyword evidence="1" id="KW-0812">Transmembrane</keyword>
<keyword evidence="1" id="KW-0472">Membrane</keyword>
<gene>
    <name evidence="2" type="ORF">LOC71_22525</name>
</gene>
<protein>
    <submittedName>
        <fullName evidence="2">Uncharacterized protein</fullName>
    </submittedName>
</protein>
<reference evidence="2" key="1">
    <citation type="submission" date="2021-11" db="EMBL/GenBank/DDBJ databases">
        <title>Genome sequence.</title>
        <authorList>
            <person name="Sun Q."/>
        </authorList>
    </citation>
    <scope>NUCLEOTIDE SEQUENCE</scope>
    <source>
        <strain evidence="2">JC740</strain>
    </source>
</reference>
<proteinExistence type="predicted"/>
<comment type="caution">
    <text evidence="2">The sequence shown here is derived from an EMBL/GenBank/DDBJ whole genome shotgun (WGS) entry which is preliminary data.</text>
</comment>
<evidence type="ECO:0000313" key="2">
    <source>
        <dbReference type="EMBL" id="MCC9645063.1"/>
    </source>
</evidence>